<dbReference type="Gene3D" id="3.30.160.60">
    <property type="entry name" value="Classic Zinc Finger"/>
    <property type="match status" value="1"/>
</dbReference>
<dbReference type="PANTHER" id="PTHR24406">
    <property type="entry name" value="TRANSCRIPTIONAL REPRESSOR CTCFL-RELATED"/>
    <property type="match status" value="1"/>
</dbReference>
<evidence type="ECO:0000256" key="5">
    <source>
        <dbReference type="ARBA" id="ARBA00022833"/>
    </source>
</evidence>
<proteinExistence type="predicted"/>
<dbReference type="AlphaFoldDB" id="A0A9R0D820"/>
<dbReference type="Pfam" id="PF00096">
    <property type="entry name" value="zf-C2H2"/>
    <property type="match status" value="1"/>
</dbReference>
<organism evidence="9 10">
    <name type="scientific">Spodoptera frugiperda</name>
    <name type="common">Fall armyworm</name>
    <dbReference type="NCBI Taxonomy" id="7108"/>
    <lineage>
        <taxon>Eukaryota</taxon>
        <taxon>Metazoa</taxon>
        <taxon>Ecdysozoa</taxon>
        <taxon>Arthropoda</taxon>
        <taxon>Hexapoda</taxon>
        <taxon>Insecta</taxon>
        <taxon>Pterygota</taxon>
        <taxon>Neoptera</taxon>
        <taxon>Endopterygota</taxon>
        <taxon>Lepidoptera</taxon>
        <taxon>Glossata</taxon>
        <taxon>Ditrysia</taxon>
        <taxon>Noctuoidea</taxon>
        <taxon>Noctuidae</taxon>
        <taxon>Amphipyrinae</taxon>
        <taxon>Spodoptera</taxon>
    </lineage>
</organism>
<keyword evidence="6" id="KW-0539">Nucleus</keyword>
<comment type="subcellular location">
    <subcellularLocation>
        <location evidence="1">Nucleus</location>
    </subcellularLocation>
</comment>
<dbReference type="OrthoDB" id="7482721at2759"/>
<evidence type="ECO:0000256" key="3">
    <source>
        <dbReference type="ARBA" id="ARBA00022737"/>
    </source>
</evidence>
<keyword evidence="2" id="KW-0479">Metal-binding</keyword>
<gene>
    <name evidence="10" type="primary">LOC118271831</name>
</gene>
<keyword evidence="3" id="KW-0677">Repeat</keyword>
<dbReference type="GeneID" id="118271831"/>
<keyword evidence="4 7" id="KW-0863">Zinc-finger</keyword>
<evidence type="ECO:0000313" key="10">
    <source>
        <dbReference type="RefSeq" id="XP_035443961.2"/>
    </source>
</evidence>
<evidence type="ECO:0000256" key="2">
    <source>
        <dbReference type="ARBA" id="ARBA00022723"/>
    </source>
</evidence>
<accession>A0A9R0D820</accession>
<dbReference type="PROSITE" id="PS50157">
    <property type="entry name" value="ZINC_FINGER_C2H2_2"/>
    <property type="match status" value="2"/>
</dbReference>
<dbReference type="InterPro" id="IPR036236">
    <property type="entry name" value="Znf_C2H2_sf"/>
</dbReference>
<reference evidence="10" key="1">
    <citation type="submission" date="2025-08" db="UniProtKB">
        <authorList>
            <consortium name="RefSeq"/>
        </authorList>
    </citation>
    <scope>IDENTIFICATION</scope>
    <source>
        <tissue evidence="10">Whole larval tissue</tissue>
    </source>
</reference>
<dbReference type="SMART" id="SM00355">
    <property type="entry name" value="ZnF_C2H2"/>
    <property type="match status" value="3"/>
</dbReference>
<evidence type="ECO:0000256" key="7">
    <source>
        <dbReference type="PROSITE-ProRule" id="PRU00042"/>
    </source>
</evidence>
<keyword evidence="9" id="KW-1185">Reference proteome</keyword>
<dbReference type="InterPro" id="IPR050888">
    <property type="entry name" value="ZnF_C2H2-type_TF"/>
</dbReference>
<evidence type="ECO:0000256" key="4">
    <source>
        <dbReference type="ARBA" id="ARBA00022771"/>
    </source>
</evidence>
<keyword evidence="5" id="KW-0862">Zinc</keyword>
<protein>
    <submittedName>
        <fullName evidence="10">Uncharacterized protein LOC118271831</fullName>
    </submittedName>
</protein>
<dbReference type="GO" id="GO:0008270">
    <property type="term" value="F:zinc ion binding"/>
    <property type="evidence" value="ECO:0007669"/>
    <property type="project" value="UniProtKB-KW"/>
</dbReference>
<evidence type="ECO:0000259" key="8">
    <source>
        <dbReference type="PROSITE" id="PS50157"/>
    </source>
</evidence>
<dbReference type="Proteomes" id="UP000829999">
    <property type="component" value="Chromosome 5"/>
</dbReference>
<evidence type="ECO:0000256" key="6">
    <source>
        <dbReference type="ARBA" id="ARBA00023242"/>
    </source>
</evidence>
<evidence type="ECO:0000313" key="9">
    <source>
        <dbReference type="Proteomes" id="UP000829999"/>
    </source>
</evidence>
<feature type="domain" description="C2H2-type" evidence="8">
    <location>
        <begin position="609"/>
        <end position="636"/>
    </location>
</feature>
<dbReference type="RefSeq" id="XP_035443961.2">
    <property type="nucleotide sequence ID" value="XM_035588068.2"/>
</dbReference>
<dbReference type="InterPro" id="IPR013087">
    <property type="entry name" value="Znf_C2H2_type"/>
</dbReference>
<dbReference type="PROSITE" id="PS00028">
    <property type="entry name" value="ZINC_FINGER_C2H2_1"/>
    <property type="match status" value="2"/>
</dbReference>
<name>A0A9R0D820_SPOFR</name>
<dbReference type="GO" id="GO:0005634">
    <property type="term" value="C:nucleus"/>
    <property type="evidence" value="ECO:0007669"/>
    <property type="project" value="UniProtKB-SubCell"/>
</dbReference>
<dbReference type="SUPFAM" id="SSF57667">
    <property type="entry name" value="beta-beta-alpha zinc fingers"/>
    <property type="match status" value="1"/>
</dbReference>
<evidence type="ECO:0000256" key="1">
    <source>
        <dbReference type="ARBA" id="ARBA00004123"/>
    </source>
</evidence>
<feature type="domain" description="C2H2-type" evidence="8">
    <location>
        <begin position="657"/>
        <end position="685"/>
    </location>
</feature>
<sequence>MDKNAYETYEFLPSNGSETEPDQFFVLQDDGTFLLNRQVQYVAQVQDVKEVLEDVQPCTVYGVSSQQFFVDVDNSAELISVSGDFEQNQFILPEGDNGLYSNSFLLQPSTSGTTEPMEEDVIVDQYKQQNTQDVDVDVDVDVVTHTSKQGNNFTEITLSDEQYQMLEQKGWILLESNDKIFVLNTLGLHDITTNDKLIQKLKNEAQNGASNILGVDEGTLKIESISEQFPQIGADSLSSQQDTVEFVIKGEEPSDTIESVQLIVDDKDSPENTISDITTEKFEEISMKEEYPSESLVREMLAQPKPNITLDNEPRSIKIKTKLTFKDIPDKIVLGKSANGKRLVAKVRKPQSNIREQHKVEKSEDDQVLKQVDENQQYNVTGLHELDFVNLIQTTLRAGIQPSFTEEDIASAEGVITQLLKMPNLKHFLVGYDLIVTKAKNNKDEFGLIYNRSSVSFITGRVADKDGSPGFEHVPNLLQTIKQKAEEQNVSQSDEVYSCIEEKEAKENFTIYHIHITETKCSDNVVRVSVTLNKRQLPVNLVFDLKKRYPTTVFGCSSCAALFKTEQALKEHQENCIDTDDMLTIDTTNNTNSENDDVIIDRTGKETVFSCAQCNVTFTKLSNIQRHMKSHLGTKQQILQTTRVLKQGLDPKPAKIFKCKMCPSTYFHSASLSKHIVTRHIKVKANKNEN</sequence>